<gene>
    <name evidence="1" type="ORF">RR46_05126</name>
</gene>
<organism evidence="1 2">
    <name type="scientific">Papilio xuthus</name>
    <name type="common">Asian swallowtail butterfly</name>
    <dbReference type="NCBI Taxonomy" id="66420"/>
    <lineage>
        <taxon>Eukaryota</taxon>
        <taxon>Metazoa</taxon>
        <taxon>Ecdysozoa</taxon>
        <taxon>Arthropoda</taxon>
        <taxon>Hexapoda</taxon>
        <taxon>Insecta</taxon>
        <taxon>Pterygota</taxon>
        <taxon>Neoptera</taxon>
        <taxon>Endopterygota</taxon>
        <taxon>Lepidoptera</taxon>
        <taxon>Glossata</taxon>
        <taxon>Ditrysia</taxon>
        <taxon>Papilionoidea</taxon>
        <taxon>Papilionidae</taxon>
        <taxon>Papilioninae</taxon>
        <taxon>Papilio</taxon>
    </lineage>
</organism>
<keyword evidence="2" id="KW-1185">Reference proteome</keyword>
<dbReference type="Proteomes" id="UP000053268">
    <property type="component" value="Unassembled WGS sequence"/>
</dbReference>
<sequence length="75" mass="7936">MGRGLRLAPEVLSHSPQYYVWRQGAGRGERAERGAASARPSARAATASSVRVGELPATLVCELDPSDTLLVYGVP</sequence>
<name>A0A194Q8Q2_PAPXU</name>
<dbReference type="AlphaFoldDB" id="A0A194Q8Q2"/>
<reference evidence="1 2" key="1">
    <citation type="journal article" date="2015" name="Nat. Commun.">
        <title>Outbred genome sequencing and CRISPR/Cas9 gene editing in butterflies.</title>
        <authorList>
            <person name="Li X."/>
            <person name="Fan D."/>
            <person name="Zhang W."/>
            <person name="Liu G."/>
            <person name="Zhang L."/>
            <person name="Zhao L."/>
            <person name="Fang X."/>
            <person name="Chen L."/>
            <person name="Dong Y."/>
            <person name="Chen Y."/>
            <person name="Ding Y."/>
            <person name="Zhao R."/>
            <person name="Feng M."/>
            <person name="Zhu Y."/>
            <person name="Feng Y."/>
            <person name="Jiang X."/>
            <person name="Zhu D."/>
            <person name="Xiang H."/>
            <person name="Feng X."/>
            <person name="Li S."/>
            <person name="Wang J."/>
            <person name="Zhang G."/>
            <person name="Kronforst M.R."/>
            <person name="Wang W."/>
        </authorList>
    </citation>
    <scope>NUCLEOTIDE SEQUENCE [LARGE SCALE GENOMIC DNA]</scope>
    <source>
        <strain evidence="1">Ya'a_city_454_Px</strain>
        <tissue evidence="1">Whole body</tissue>
    </source>
</reference>
<evidence type="ECO:0000313" key="1">
    <source>
        <dbReference type="EMBL" id="KPJ01917.1"/>
    </source>
</evidence>
<proteinExistence type="predicted"/>
<dbReference type="EMBL" id="KQ459299">
    <property type="protein sequence ID" value="KPJ01917.1"/>
    <property type="molecule type" value="Genomic_DNA"/>
</dbReference>
<accession>A0A194Q8Q2</accession>
<protein>
    <submittedName>
        <fullName evidence="1">Uncharacterized protein</fullName>
    </submittedName>
</protein>
<evidence type="ECO:0000313" key="2">
    <source>
        <dbReference type="Proteomes" id="UP000053268"/>
    </source>
</evidence>